<name>A0A673FM21_9TELE</name>
<dbReference type="Proteomes" id="UP000472270">
    <property type="component" value="Unassembled WGS sequence"/>
</dbReference>
<feature type="region of interest" description="Disordered" evidence="1">
    <location>
        <begin position="109"/>
        <end position="141"/>
    </location>
</feature>
<evidence type="ECO:0000313" key="2">
    <source>
        <dbReference type="Ensembl" id="ENSSRHP00000000827.1"/>
    </source>
</evidence>
<evidence type="ECO:0000313" key="3">
    <source>
        <dbReference type="Proteomes" id="UP000472270"/>
    </source>
</evidence>
<keyword evidence="3" id="KW-1185">Reference proteome</keyword>
<organism evidence="2 3">
    <name type="scientific">Sinocyclocheilus rhinocerous</name>
    <dbReference type="NCBI Taxonomy" id="307959"/>
    <lineage>
        <taxon>Eukaryota</taxon>
        <taxon>Metazoa</taxon>
        <taxon>Chordata</taxon>
        <taxon>Craniata</taxon>
        <taxon>Vertebrata</taxon>
        <taxon>Euteleostomi</taxon>
        <taxon>Actinopterygii</taxon>
        <taxon>Neopterygii</taxon>
        <taxon>Teleostei</taxon>
        <taxon>Ostariophysi</taxon>
        <taxon>Cypriniformes</taxon>
        <taxon>Cyprinidae</taxon>
        <taxon>Cyprininae</taxon>
        <taxon>Sinocyclocheilus</taxon>
    </lineage>
</organism>
<protein>
    <submittedName>
        <fullName evidence="2">Uncharacterized protein</fullName>
    </submittedName>
</protein>
<sequence>MCPDHKDLSHPHTFLLSGENDLFLASDIPVLQGAPIPSAHKTHGISLVSRSPAAHPAAFHVQQDIKQESLLWMRGAHATGSPLLRKACVPPLAPCQTVNDEHMLESTIGEHNHKGETKGVNPGKQAKIRNRENRQGKTRLG</sequence>
<reference evidence="2" key="1">
    <citation type="submission" date="2025-08" db="UniProtKB">
        <authorList>
            <consortium name="Ensembl"/>
        </authorList>
    </citation>
    <scope>IDENTIFICATION</scope>
</reference>
<evidence type="ECO:0000256" key="1">
    <source>
        <dbReference type="SAM" id="MobiDB-lite"/>
    </source>
</evidence>
<dbReference type="Ensembl" id="ENSSRHT00000000871.1">
    <property type="protein sequence ID" value="ENSSRHP00000000827.1"/>
    <property type="gene ID" value="ENSSRHG00000000606.1"/>
</dbReference>
<reference evidence="2" key="2">
    <citation type="submission" date="2025-09" db="UniProtKB">
        <authorList>
            <consortium name="Ensembl"/>
        </authorList>
    </citation>
    <scope>IDENTIFICATION</scope>
</reference>
<accession>A0A673FM21</accession>
<dbReference type="AlphaFoldDB" id="A0A673FM21"/>
<proteinExistence type="predicted"/>